<evidence type="ECO:0000256" key="5">
    <source>
        <dbReference type="ARBA" id="ARBA00022692"/>
    </source>
</evidence>
<keyword evidence="3 8" id="KW-0813">Transport</keyword>
<proteinExistence type="inferred from homology"/>
<dbReference type="PROSITE" id="PS50928">
    <property type="entry name" value="ABC_TM1"/>
    <property type="match status" value="1"/>
</dbReference>
<keyword evidence="4" id="KW-1003">Cell membrane</keyword>
<dbReference type="Gene3D" id="1.10.3720.10">
    <property type="entry name" value="MetI-like"/>
    <property type="match status" value="1"/>
</dbReference>
<feature type="transmembrane region" description="Helical" evidence="8">
    <location>
        <begin position="65"/>
        <end position="95"/>
    </location>
</feature>
<sequence>MGRLRSWADRALEPILWLDTLLTYLFLYLPIGVLILYSFSASRYALVWGGFSLEAYAKLLTDPEIALALSNSVIVALVSTALATVLGTALALALERARLRFQGGVEVLVYLPIVIPEIVMAVGLLLFFAQVLRPLLSTLGLTLSPLPTVIVGHVAFSISYVMVVVRARLRDLDRSLEEAALDLGATPLQVLRKVTLPLLTPAIISGALLAFTLSLDDFYVTYFSTTGGSGFKTLPLYLYALQGRAAIPPQMNAAATVMLGASLMLIALALLVQRRGRRG</sequence>
<dbReference type="EMBL" id="AP011740">
    <property type="protein sequence ID" value="BAL56203.1"/>
    <property type="molecule type" value="Genomic_DNA"/>
</dbReference>
<dbReference type="SUPFAM" id="SSF161098">
    <property type="entry name" value="MetI-like"/>
    <property type="match status" value="1"/>
</dbReference>
<dbReference type="Pfam" id="PF00528">
    <property type="entry name" value="BPD_transp_1"/>
    <property type="match status" value="1"/>
</dbReference>
<keyword evidence="10" id="KW-0808">Transferase</keyword>
<name>H5SJ67_9BACT</name>
<feature type="transmembrane region" description="Helical" evidence="8">
    <location>
        <begin position="21"/>
        <end position="45"/>
    </location>
</feature>
<evidence type="ECO:0000256" key="2">
    <source>
        <dbReference type="ARBA" id="ARBA00007069"/>
    </source>
</evidence>
<evidence type="ECO:0000256" key="8">
    <source>
        <dbReference type="RuleBase" id="RU363032"/>
    </source>
</evidence>
<dbReference type="PANTHER" id="PTHR43848:SF2">
    <property type="entry name" value="PUTRESCINE TRANSPORT SYSTEM PERMEASE PROTEIN POTI"/>
    <property type="match status" value="1"/>
</dbReference>
<keyword evidence="6 8" id="KW-1133">Transmembrane helix</keyword>
<evidence type="ECO:0000256" key="4">
    <source>
        <dbReference type="ARBA" id="ARBA00022475"/>
    </source>
</evidence>
<keyword evidence="7 8" id="KW-0472">Membrane</keyword>
<accession>H5SJ67</accession>
<dbReference type="CDD" id="cd06261">
    <property type="entry name" value="TM_PBP2"/>
    <property type="match status" value="1"/>
</dbReference>
<comment type="subcellular location">
    <subcellularLocation>
        <location evidence="1 8">Cell membrane</location>
        <topology evidence="1 8">Multi-pass membrane protein</topology>
    </subcellularLocation>
</comment>
<keyword evidence="5 8" id="KW-0812">Transmembrane</keyword>
<organism evidence="10">
    <name type="scientific">uncultured Acetothermia bacterium</name>
    <dbReference type="NCBI Taxonomy" id="236499"/>
    <lineage>
        <taxon>Bacteria</taxon>
        <taxon>Candidatus Bipolaricaulota</taxon>
        <taxon>environmental samples</taxon>
    </lineage>
</organism>
<feature type="transmembrane region" description="Helical" evidence="8">
    <location>
        <begin position="107"/>
        <end position="129"/>
    </location>
</feature>
<evidence type="ECO:0000256" key="1">
    <source>
        <dbReference type="ARBA" id="ARBA00004651"/>
    </source>
</evidence>
<dbReference type="InterPro" id="IPR000515">
    <property type="entry name" value="MetI-like"/>
</dbReference>
<dbReference type="PANTHER" id="PTHR43848">
    <property type="entry name" value="PUTRESCINE TRANSPORT SYSTEM PERMEASE PROTEIN POTI"/>
    <property type="match status" value="1"/>
</dbReference>
<protein>
    <submittedName>
        <fullName evidence="10">Ornithine carbamoyltransferase</fullName>
    </submittedName>
</protein>
<dbReference type="GO" id="GO:0016740">
    <property type="term" value="F:transferase activity"/>
    <property type="evidence" value="ECO:0007669"/>
    <property type="project" value="UniProtKB-KW"/>
</dbReference>
<dbReference type="InterPro" id="IPR035906">
    <property type="entry name" value="MetI-like_sf"/>
</dbReference>
<reference evidence="10" key="2">
    <citation type="journal article" date="2012" name="PLoS ONE">
        <title>A Deeply Branching Thermophilic Bacterium with an Ancient Acetyl-CoA Pathway Dominates a Subsurface Ecosystem.</title>
        <authorList>
            <person name="Takami H."/>
            <person name="Noguchi H."/>
            <person name="Takaki Y."/>
            <person name="Uchiyama I."/>
            <person name="Toyoda A."/>
            <person name="Nishi S."/>
            <person name="Chee G.-J."/>
            <person name="Arai W."/>
            <person name="Nunoura T."/>
            <person name="Itoh T."/>
            <person name="Hattori M."/>
            <person name="Takai K."/>
        </authorList>
    </citation>
    <scope>NUCLEOTIDE SEQUENCE</scope>
</reference>
<evidence type="ECO:0000256" key="3">
    <source>
        <dbReference type="ARBA" id="ARBA00022448"/>
    </source>
</evidence>
<gene>
    <name evidence="10" type="ORF">HGMM_F35B12C17</name>
</gene>
<dbReference type="InterPro" id="IPR051789">
    <property type="entry name" value="Bact_Polyamine_Transport"/>
</dbReference>
<feature type="transmembrane region" description="Helical" evidence="8">
    <location>
        <begin position="149"/>
        <end position="169"/>
    </location>
</feature>
<dbReference type="AlphaFoldDB" id="H5SJ67"/>
<comment type="similarity">
    <text evidence="2">Belongs to the binding-protein-dependent transport system permease family. CysTW subfamily.</text>
</comment>
<reference evidence="10" key="1">
    <citation type="journal article" date="2005" name="Environ. Microbiol.">
        <title>Genetic and functional properties of uncultivated thermophilic crenarchaeotes from a subsurface gold mine as revealed by analysis of genome fragments.</title>
        <authorList>
            <person name="Nunoura T."/>
            <person name="Hirayama H."/>
            <person name="Takami H."/>
            <person name="Oida H."/>
            <person name="Nishi S."/>
            <person name="Shimamura S."/>
            <person name="Suzuki Y."/>
            <person name="Inagaki F."/>
            <person name="Takai K."/>
            <person name="Nealson K.H."/>
            <person name="Horikoshi K."/>
        </authorList>
    </citation>
    <scope>NUCLEOTIDE SEQUENCE</scope>
</reference>
<evidence type="ECO:0000259" key="9">
    <source>
        <dbReference type="PROSITE" id="PS50928"/>
    </source>
</evidence>
<dbReference type="GO" id="GO:0005886">
    <property type="term" value="C:plasma membrane"/>
    <property type="evidence" value="ECO:0007669"/>
    <property type="project" value="UniProtKB-SubCell"/>
</dbReference>
<feature type="transmembrane region" description="Helical" evidence="8">
    <location>
        <begin position="253"/>
        <end position="272"/>
    </location>
</feature>
<feature type="domain" description="ABC transmembrane type-1" evidence="9">
    <location>
        <begin position="69"/>
        <end position="269"/>
    </location>
</feature>
<evidence type="ECO:0000256" key="6">
    <source>
        <dbReference type="ARBA" id="ARBA00022989"/>
    </source>
</evidence>
<feature type="transmembrane region" description="Helical" evidence="8">
    <location>
        <begin position="190"/>
        <end position="213"/>
    </location>
</feature>
<evidence type="ECO:0000256" key="7">
    <source>
        <dbReference type="ARBA" id="ARBA00023136"/>
    </source>
</evidence>
<dbReference type="GO" id="GO:0055085">
    <property type="term" value="P:transmembrane transport"/>
    <property type="evidence" value="ECO:0007669"/>
    <property type="project" value="InterPro"/>
</dbReference>
<evidence type="ECO:0000313" key="10">
    <source>
        <dbReference type="EMBL" id="BAL56203.1"/>
    </source>
</evidence>